<comment type="caution">
    <text evidence="5">The sequence shown here is derived from an EMBL/GenBank/DDBJ whole genome shotgun (WGS) entry which is preliminary data.</text>
</comment>
<evidence type="ECO:0000256" key="1">
    <source>
        <dbReference type="ARBA" id="ARBA00010062"/>
    </source>
</evidence>
<proteinExistence type="inferred from homology"/>
<dbReference type="SUPFAM" id="SSF53822">
    <property type="entry name" value="Periplasmic binding protein-like I"/>
    <property type="match status" value="1"/>
</dbReference>
<organism evidence="5 6">
    <name type="scientific">Microcella alkalica</name>
    <dbReference type="NCBI Taxonomy" id="355930"/>
    <lineage>
        <taxon>Bacteria</taxon>
        <taxon>Bacillati</taxon>
        <taxon>Actinomycetota</taxon>
        <taxon>Actinomycetes</taxon>
        <taxon>Micrococcales</taxon>
        <taxon>Microbacteriaceae</taxon>
        <taxon>Microcella</taxon>
    </lineage>
</organism>
<dbReference type="PANTHER" id="PTHR30483:SF6">
    <property type="entry name" value="PERIPLASMIC BINDING PROTEIN OF ABC TRANSPORTER FOR NATURAL AMINO ACIDS"/>
    <property type="match status" value="1"/>
</dbReference>
<sequence>MTSTMTTAPRRWVGFAGLVATAALVLTACAPPQAAEPEPDAGGGAEEGVSETLTVGYISPVTGNFAVAGQEMVDGWNLYWELNGNEVNGVTVETIVEDDAGNPEISLTKAAKLVEQDEVDVLVGPLLANTALAVAEYAASVGIPNLHPVAASDDLTQRNANDLTVRTGSMGGSQANYPGGEWAATDGGFGTAVTLCADYAFGWESCAGFVQGFQDNGGEVVEQLWFPNSTTDFSTYVSQIQAAGADMVYVATAGGAPGPNFLTSYLGLGLDMDRLLLNCCSADQGTLRAMGEQIVGLKSVSYWAEGRESDAVAELIEAYKEFSGGNVPGAYIAGGYITASLVASVLEEQGFVTGEELVAAITESTFEDNIFGSVSFDEYNNTVGPVYIREVVLREDGNLYNTPIATYEDVDQWFGQDPEEALGQPTYSQDFQG</sequence>
<feature type="domain" description="Leucine-binding protein" evidence="4">
    <location>
        <begin position="52"/>
        <end position="392"/>
    </location>
</feature>
<dbReference type="Pfam" id="PF13458">
    <property type="entry name" value="Peripla_BP_6"/>
    <property type="match status" value="1"/>
</dbReference>
<evidence type="ECO:0000313" key="6">
    <source>
        <dbReference type="Proteomes" id="UP000585905"/>
    </source>
</evidence>
<dbReference type="InterPro" id="IPR028082">
    <property type="entry name" value="Peripla_BP_I"/>
</dbReference>
<evidence type="ECO:0000256" key="2">
    <source>
        <dbReference type="ARBA" id="ARBA00022729"/>
    </source>
</evidence>
<keyword evidence="2 3" id="KW-0732">Signal</keyword>
<comment type="similarity">
    <text evidence="1">Belongs to the leucine-binding protein family.</text>
</comment>
<reference evidence="5 6" key="1">
    <citation type="submission" date="2020-07" db="EMBL/GenBank/DDBJ databases">
        <title>Sequencing the genomes of 1000 actinobacteria strains.</title>
        <authorList>
            <person name="Klenk H.-P."/>
        </authorList>
    </citation>
    <scope>NUCLEOTIDE SEQUENCE [LARGE SCALE GENOMIC DNA]</scope>
    <source>
        <strain evidence="5 6">DSM 19663</strain>
    </source>
</reference>
<evidence type="ECO:0000259" key="4">
    <source>
        <dbReference type="Pfam" id="PF13458"/>
    </source>
</evidence>
<dbReference type="RefSeq" id="WP_182491056.1">
    <property type="nucleotide sequence ID" value="NZ_BAAAOV010000004.1"/>
</dbReference>
<accession>A0A839E910</accession>
<gene>
    <name evidence="5" type="ORF">FHX53_001859</name>
</gene>
<evidence type="ECO:0000256" key="3">
    <source>
        <dbReference type="SAM" id="SignalP"/>
    </source>
</evidence>
<keyword evidence="6" id="KW-1185">Reference proteome</keyword>
<dbReference type="Gene3D" id="3.40.50.2300">
    <property type="match status" value="2"/>
</dbReference>
<dbReference type="CDD" id="cd06332">
    <property type="entry name" value="PBP1_aromatic_compounds-like"/>
    <property type="match status" value="1"/>
</dbReference>
<dbReference type="AlphaFoldDB" id="A0A839E910"/>
<dbReference type="EMBL" id="JACGWX010000004">
    <property type="protein sequence ID" value="MBA8848260.1"/>
    <property type="molecule type" value="Genomic_DNA"/>
</dbReference>
<feature type="chain" id="PRO_5032282025" evidence="3">
    <location>
        <begin position="35"/>
        <end position="433"/>
    </location>
</feature>
<dbReference type="Proteomes" id="UP000585905">
    <property type="component" value="Unassembled WGS sequence"/>
</dbReference>
<feature type="signal peptide" evidence="3">
    <location>
        <begin position="1"/>
        <end position="34"/>
    </location>
</feature>
<dbReference type="InterPro" id="IPR028081">
    <property type="entry name" value="Leu-bd"/>
</dbReference>
<dbReference type="PANTHER" id="PTHR30483">
    <property type="entry name" value="LEUCINE-SPECIFIC-BINDING PROTEIN"/>
    <property type="match status" value="1"/>
</dbReference>
<protein>
    <submittedName>
        <fullName evidence="5">Branched-chain amino acid transport system substrate-binding protein</fullName>
    </submittedName>
</protein>
<dbReference type="InterPro" id="IPR051010">
    <property type="entry name" value="BCAA_transport"/>
</dbReference>
<evidence type="ECO:0000313" key="5">
    <source>
        <dbReference type="EMBL" id="MBA8848260.1"/>
    </source>
</evidence>
<name>A0A839E910_9MICO</name>